<sequence>MTESSKLLAYLKMQKNPVQDLKSDEGYFNWSKKCHKEANAFYNVSYRCIDMMLSDNRNAFFTNVSFACELYLKCLLLRQKIDCRKEHNLYKLFKKLPEEIQNEIKEAHPCGNISKNCFEQEMDGLGQAFIVFRYMYERGNMAYNAQFLLELLDTLHKYINYNKME</sequence>
<keyword evidence="3" id="KW-1185">Reference proteome</keyword>
<dbReference type="EMBL" id="JOTN01000008">
    <property type="protein sequence ID" value="KEK19249.1"/>
    <property type="molecule type" value="Genomic_DNA"/>
</dbReference>
<evidence type="ECO:0000259" key="1">
    <source>
        <dbReference type="Pfam" id="PF05168"/>
    </source>
</evidence>
<dbReference type="Gene3D" id="1.20.120.330">
    <property type="entry name" value="Nucleotidyltransferases domain 2"/>
    <property type="match status" value="1"/>
</dbReference>
<organism evidence="2 3">
    <name type="scientific">Bacillus manliponensis</name>
    <dbReference type="NCBI Taxonomy" id="574376"/>
    <lineage>
        <taxon>Bacteria</taxon>
        <taxon>Bacillati</taxon>
        <taxon>Bacillota</taxon>
        <taxon>Bacilli</taxon>
        <taxon>Bacillales</taxon>
        <taxon>Bacillaceae</taxon>
        <taxon>Bacillus</taxon>
        <taxon>Bacillus cereus group</taxon>
    </lineage>
</organism>
<evidence type="ECO:0000313" key="3">
    <source>
        <dbReference type="Proteomes" id="UP000027822"/>
    </source>
</evidence>
<gene>
    <name evidence="2" type="ORF">BAMA_22980</name>
</gene>
<evidence type="ECO:0000313" key="2">
    <source>
        <dbReference type="EMBL" id="KEK19249.1"/>
    </source>
</evidence>
<protein>
    <recommendedName>
        <fullName evidence="1">HEPN domain-containing protein</fullName>
    </recommendedName>
</protein>
<name>A0A073JW36_9BACI</name>
<feature type="domain" description="HEPN" evidence="1">
    <location>
        <begin position="66"/>
        <end position="137"/>
    </location>
</feature>
<proteinExistence type="predicted"/>
<comment type="caution">
    <text evidence="2">The sequence shown here is derived from an EMBL/GenBank/DDBJ whole genome shotgun (WGS) entry which is preliminary data.</text>
</comment>
<dbReference type="RefSeq" id="WP_034639041.1">
    <property type="nucleotide sequence ID" value="NZ_CBCSJC010000019.1"/>
</dbReference>
<dbReference type="AlphaFoldDB" id="A0A073JW36"/>
<dbReference type="Proteomes" id="UP000027822">
    <property type="component" value="Unassembled WGS sequence"/>
</dbReference>
<accession>A0A073JW36</accession>
<dbReference type="InterPro" id="IPR007842">
    <property type="entry name" value="HEPN_dom"/>
</dbReference>
<reference evidence="2 3" key="1">
    <citation type="submission" date="2014-06" db="EMBL/GenBank/DDBJ databases">
        <title>Draft genome sequence of Bacillus manliponensis JCM 15802 (MCCC 1A00708).</title>
        <authorList>
            <person name="Lai Q."/>
            <person name="Liu Y."/>
            <person name="Shao Z."/>
        </authorList>
    </citation>
    <scope>NUCLEOTIDE SEQUENCE [LARGE SCALE GENOMIC DNA]</scope>
    <source>
        <strain evidence="2 3">JCM 15802</strain>
    </source>
</reference>
<dbReference type="OrthoDB" id="2082028at2"/>
<dbReference type="Pfam" id="PF05168">
    <property type="entry name" value="HEPN"/>
    <property type="match status" value="1"/>
</dbReference>